<accession>A0ABY4EME7</accession>
<feature type="region of interest" description="Disordered" evidence="2">
    <location>
        <begin position="57"/>
        <end position="80"/>
    </location>
</feature>
<dbReference type="EMBL" id="CP095073">
    <property type="protein sequence ID" value="UOQ45625.1"/>
    <property type="molecule type" value="Genomic_DNA"/>
</dbReference>
<protein>
    <submittedName>
        <fullName evidence="3">Uncharacterized protein</fullName>
    </submittedName>
</protein>
<organism evidence="3 4">
    <name type="scientific">Halobacillus salinarum</name>
    <dbReference type="NCBI Taxonomy" id="2932257"/>
    <lineage>
        <taxon>Bacteria</taxon>
        <taxon>Bacillati</taxon>
        <taxon>Bacillota</taxon>
        <taxon>Bacilli</taxon>
        <taxon>Bacillales</taxon>
        <taxon>Bacillaceae</taxon>
        <taxon>Halobacillus</taxon>
    </lineage>
</organism>
<name>A0ABY4EME7_9BACI</name>
<sequence length="195" mass="21991">MNLKKIKLIIGLSLIALLLIGAGTAAYFLAFKDYGTADADVDQLVEDNFQLSRPDLTEEEAQAASAEPAEKESKQGGKKSVTEIKQAYEPTFNDLENQVKDRLQQLAEKAKEEYANKQADGKDISYIYFFSKYKSAADKLENKTDEAFDEVYHNMQDDLVANGHDPKAAKEMKKAYENQKEQLKSKVMEMAIDKF</sequence>
<dbReference type="RefSeq" id="WP_244712427.1">
    <property type="nucleotide sequence ID" value="NZ_CP095073.1"/>
</dbReference>
<evidence type="ECO:0000256" key="1">
    <source>
        <dbReference type="SAM" id="Coils"/>
    </source>
</evidence>
<proteinExistence type="predicted"/>
<keyword evidence="1" id="KW-0175">Coiled coil</keyword>
<evidence type="ECO:0000313" key="4">
    <source>
        <dbReference type="Proteomes" id="UP000831787"/>
    </source>
</evidence>
<gene>
    <name evidence="3" type="ORF">MUN89_06730</name>
</gene>
<feature type="coiled-coil region" evidence="1">
    <location>
        <begin position="92"/>
        <end position="120"/>
    </location>
</feature>
<reference evidence="3 4" key="1">
    <citation type="submission" date="2022-04" db="EMBL/GenBank/DDBJ databases">
        <title>Halobacillus sp. isolated from saltern.</title>
        <authorList>
            <person name="Won M."/>
            <person name="Lee C.-M."/>
            <person name="Woen H.-Y."/>
            <person name="Kwon S.-W."/>
        </authorList>
    </citation>
    <scope>NUCLEOTIDE SEQUENCE [LARGE SCALE GENOMIC DNA]</scope>
    <source>
        <strain evidence="3 4">SSBR10-3</strain>
    </source>
</reference>
<evidence type="ECO:0000256" key="2">
    <source>
        <dbReference type="SAM" id="MobiDB-lite"/>
    </source>
</evidence>
<keyword evidence="4" id="KW-1185">Reference proteome</keyword>
<dbReference type="Proteomes" id="UP000831787">
    <property type="component" value="Chromosome"/>
</dbReference>
<evidence type="ECO:0000313" key="3">
    <source>
        <dbReference type="EMBL" id="UOQ45625.1"/>
    </source>
</evidence>